<comment type="caution">
    <text evidence="4">The sequence shown here is derived from an EMBL/GenBank/DDBJ whole genome shotgun (WGS) entry which is preliminary data.</text>
</comment>
<dbReference type="Pfam" id="PF01344">
    <property type="entry name" value="Kelch_1"/>
    <property type="match status" value="3"/>
</dbReference>
<feature type="domain" description="F-box" evidence="3">
    <location>
        <begin position="8"/>
        <end position="48"/>
    </location>
</feature>
<dbReference type="Gene3D" id="2.120.10.80">
    <property type="entry name" value="Kelch-type beta propeller"/>
    <property type="match status" value="1"/>
</dbReference>
<proteinExistence type="predicted"/>
<dbReference type="AlphaFoldDB" id="A0AAN7KIK7"/>
<dbReference type="InterPro" id="IPR015915">
    <property type="entry name" value="Kelch-typ_b-propeller"/>
</dbReference>
<evidence type="ECO:0000256" key="2">
    <source>
        <dbReference type="ARBA" id="ARBA00022737"/>
    </source>
</evidence>
<organism evidence="4 5">
    <name type="scientific">Trapa incisa</name>
    <dbReference type="NCBI Taxonomy" id="236973"/>
    <lineage>
        <taxon>Eukaryota</taxon>
        <taxon>Viridiplantae</taxon>
        <taxon>Streptophyta</taxon>
        <taxon>Embryophyta</taxon>
        <taxon>Tracheophyta</taxon>
        <taxon>Spermatophyta</taxon>
        <taxon>Magnoliopsida</taxon>
        <taxon>eudicotyledons</taxon>
        <taxon>Gunneridae</taxon>
        <taxon>Pentapetalae</taxon>
        <taxon>rosids</taxon>
        <taxon>malvids</taxon>
        <taxon>Myrtales</taxon>
        <taxon>Lythraceae</taxon>
        <taxon>Trapa</taxon>
    </lineage>
</organism>
<dbReference type="PANTHER" id="PTHR46344:SF21">
    <property type="entry name" value="F-BOX_KELCH-REPEAT PROTEIN SKIP30 ISOFORM X2"/>
    <property type="match status" value="1"/>
</dbReference>
<accession>A0AAN7KIK7</accession>
<reference evidence="4 5" key="1">
    <citation type="journal article" date="2023" name="Hortic Res">
        <title>Pangenome of water caltrop reveals structural variations and asymmetric subgenome divergence after allopolyploidization.</title>
        <authorList>
            <person name="Zhang X."/>
            <person name="Chen Y."/>
            <person name="Wang L."/>
            <person name="Yuan Y."/>
            <person name="Fang M."/>
            <person name="Shi L."/>
            <person name="Lu R."/>
            <person name="Comes H.P."/>
            <person name="Ma Y."/>
            <person name="Chen Y."/>
            <person name="Huang G."/>
            <person name="Zhou Y."/>
            <person name="Zheng Z."/>
            <person name="Qiu Y."/>
        </authorList>
    </citation>
    <scope>NUCLEOTIDE SEQUENCE [LARGE SCALE GENOMIC DNA]</scope>
    <source>
        <tissue evidence="4">Roots</tissue>
    </source>
</reference>
<sequence length="345" mass="38263">MSGLIEGLPDAVALRCLARVPFFLHPKLELVCRSWRAAFRSAELFRARQEVGSSEELLCVCAFDPENLWQLYDPVRDHWITLPLLPSKVKNLAHFGVVSVSGKLFVLGGGSDAVDLLTGDQDGSFATNEVWSYDPIVRQWSPRASMLVARAMFACCAVDGKIVVAGGFTSCRKSISQAEVYDPDKDIWVPIPDLHRTHNSACTGVVIRGKLHVLHKGLSTVQILDHVDLGWTVQDLGWLQGPMAVVQGSLYVMSHGFIYRQDGDSRKVIISASEFQRRIGCAICGVRDDVYVIGGVIGPDRWNWDIKPLSDVDALNVCNNRPMWHQVSPMTRCRGTILGCTMMRI</sequence>
<dbReference type="PANTHER" id="PTHR46344">
    <property type="entry name" value="OS02G0202900 PROTEIN"/>
    <property type="match status" value="1"/>
</dbReference>
<protein>
    <recommendedName>
        <fullName evidence="3">F-box domain-containing protein</fullName>
    </recommendedName>
</protein>
<gene>
    <name evidence="4" type="ORF">SAY87_013560</name>
</gene>
<name>A0AAN7KIK7_9MYRT</name>
<evidence type="ECO:0000256" key="1">
    <source>
        <dbReference type="ARBA" id="ARBA00022441"/>
    </source>
</evidence>
<evidence type="ECO:0000313" key="5">
    <source>
        <dbReference type="Proteomes" id="UP001345219"/>
    </source>
</evidence>
<evidence type="ECO:0000259" key="3">
    <source>
        <dbReference type="SMART" id="SM00256"/>
    </source>
</evidence>
<dbReference type="SMART" id="SM00256">
    <property type="entry name" value="FBOX"/>
    <property type="match status" value="1"/>
</dbReference>
<dbReference type="Pfam" id="PF00646">
    <property type="entry name" value="F-box"/>
    <property type="match status" value="1"/>
</dbReference>
<keyword evidence="2" id="KW-0677">Repeat</keyword>
<dbReference type="InterPro" id="IPR006652">
    <property type="entry name" value="Kelch_1"/>
</dbReference>
<keyword evidence="1" id="KW-0880">Kelch repeat</keyword>
<dbReference type="SUPFAM" id="SSF117281">
    <property type="entry name" value="Kelch motif"/>
    <property type="match status" value="1"/>
</dbReference>
<dbReference type="Proteomes" id="UP001345219">
    <property type="component" value="Chromosome 11"/>
</dbReference>
<keyword evidence="5" id="KW-1185">Reference proteome</keyword>
<dbReference type="InterPro" id="IPR001810">
    <property type="entry name" value="F-box_dom"/>
</dbReference>
<dbReference type="EMBL" id="JAXIOK010000008">
    <property type="protein sequence ID" value="KAK4764122.1"/>
    <property type="molecule type" value="Genomic_DNA"/>
</dbReference>
<dbReference type="SMART" id="SM00612">
    <property type="entry name" value="Kelch"/>
    <property type="match status" value="3"/>
</dbReference>
<evidence type="ECO:0000313" key="4">
    <source>
        <dbReference type="EMBL" id="KAK4764122.1"/>
    </source>
</evidence>
<dbReference type="CDD" id="cd22152">
    <property type="entry name" value="F-box_AtAFR-like"/>
    <property type="match status" value="1"/>
</dbReference>